<reference evidence="4 5" key="1">
    <citation type="submission" date="2018-09" db="EMBL/GenBank/DDBJ databases">
        <title>Genome sequencing of strain 6GH32-13.</title>
        <authorList>
            <person name="Weon H.-Y."/>
            <person name="Heo J."/>
            <person name="Kwon S.-W."/>
        </authorList>
    </citation>
    <scope>NUCLEOTIDE SEQUENCE [LARGE SCALE GENOMIC DNA]</scope>
    <source>
        <strain evidence="4 5">5GH32-13</strain>
    </source>
</reference>
<dbReference type="KEGG" id="pseg:D3H65_31935"/>
<evidence type="ECO:0000313" key="5">
    <source>
        <dbReference type="Proteomes" id="UP000263900"/>
    </source>
</evidence>
<dbReference type="SUPFAM" id="SSF82171">
    <property type="entry name" value="DPP6 N-terminal domain-like"/>
    <property type="match status" value="1"/>
</dbReference>
<evidence type="ECO:0000256" key="1">
    <source>
        <dbReference type="ARBA" id="ARBA00022801"/>
    </source>
</evidence>
<dbReference type="GO" id="GO:0006508">
    <property type="term" value="P:proteolysis"/>
    <property type="evidence" value="ECO:0007669"/>
    <property type="project" value="InterPro"/>
</dbReference>
<keyword evidence="2" id="KW-0732">Signal</keyword>
<evidence type="ECO:0000259" key="3">
    <source>
        <dbReference type="Pfam" id="PF00326"/>
    </source>
</evidence>
<dbReference type="OrthoDB" id="6388416at2"/>
<gene>
    <name evidence="4" type="ORF">D3H65_31935</name>
</gene>
<protein>
    <submittedName>
        <fullName evidence="4">S9 family peptidase</fullName>
    </submittedName>
</protein>
<dbReference type="InterPro" id="IPR011042">
    <property type="entry name" value="6-blade_b-propeller_TolB-like"/>
</dbReference>
<dbReference type="PANTHER" id="PTHR42776">
    <property type="entry name" value="SERINE PEPTIDASE S9 FAMILY MEMBER"/>
    <property type="match status" value="1"/>
</dbReference>
<proteinExistence type="predicted"/>
<evidence type="ECO:0000313" key="4">
    <source>
        <dbReference type="EMBL" id="AXY78323.1"/>
    </source>
</evidence>
<dbReference type="Pfam" id="PF00326">
    <property type="entry name" value="Peptidase_S9"/>
    <property type="match status" value="1"/>
</dbReference>
<dbReference type="Gene3D" id="3.40.50.1820">
    <property type="entry name" value="alpha/beta hydrolase"/>
    <property type="match status" value="1"/>
</dbReference>
<keyword evidence="5" id="KW-1185">Reference proteome</keyword>
<dbReference type="GO" id="GO:0004252">
    <property type="term" value="F:serine-type endopeptidase activity"/>
    <property type="evidence" value="ECO:0007669"/>
    <property type="project" value="TreeGrafter"/>
</dbReference>
<dbReference type="InterPro" id="IPR029058">
    <property type="entry name" value="AB_hydrolase_fold"/>
</dbReference>
<organism evidence="4 5">
    <name type="scientific">Paraflavitalea soli</name>
    <dbReference type="NCBI Taxonomy" id="2315862"/>
    <lineage>
        <taxon>Bacteria</taxon>
        <taxon>Pseudomonadati</taxon>
        <taxon>Bacteroidota</taxon>
        <taxon>Chitinophagia</taxon>
        <taxon>Chitinophagales</taxon>
        <taxon>Chitinophagaceae</taxon>
        <taxon>Paraflavitalea</taxon>
    </lineage>
</organism>
<evidence type="ECO:0000256" key="2">
    <source>
        <dbReference type="SAM" id="SignalP"/>
    </source>
</evidence>
<dbReference type="InterPro" id="IPR001375">
    <property type="entry name" value="Peptidase_S9_cat"/>
</dbReference>
<feature type="domain" description="Peptidase S9 prolyl oligopeptidase catalytic" evidence="3">
    <location>
        <begin position="645"/>
        <end position="799"/>
    </location>
</feature>
<dbReference type="RefSeq" id="WP_119054195.1">
    <property type="nucleotide sequence ID" value="NZ_CP032157.1"/>
</dbReference>
<dbReference type="Proteomes" id="UP000263900">
    <property type="component" value="Chromosome"/>
</dbReference>
<dbReference type="PANTHER" id="PTHR42776:SF28">
    <property type="entry name" value="GLUTAMYL ENDOPEPTIDASE, CHLOROPLASTIC-RELATED"/>
    <property type="match status" value="1"/>
</dbReference>
<feature type="chain" id="PRO_5017641453" evidence="2">
    <location>
        <begin position="19"/>
        <end position="814"/>
    </location>
</feature>
<dbReference type="EMBL" id="CP032157">
    <property type="protein sequence ID" value="AXY78323.1"/>
    <property type="molecule type" value="Genomic_DNA"/>
</dbReference>
<dbReference type="AlphaFoldDB" id="A0A3B7MXS7"/>
<keyword evidence="1" id="KW-0378">Hydrolase</keyword>
<accession>A0A3B7MXS7</accession>
<dbReference type="Gene3D" id="2.120.10.30">
    <property type="entry name" value="TolB, C-terminal domain"/>
    <property type="match status" value="1"/>
</dbReference>
<dbReference type="SUPFAM" id="SSF53474">
    <property type="entry name" value="alpha/beta-Hydrolases"/>
    <property type="match status" value="1"/>
</dbReference>
<feature type="signal peptide" evidence="2">
    <location>
        <begin position="1"/>
        <end position="18"/>
    </location>
</feature>
<sequence>MRKLLVVFCLFVVTFCSAQDEGYKTPPKEIADLLLAKPTPGVSIDGKAEWMLLMERNSYPSVEELAQPELRIAGQRINPNNFAPSRQNFINNFTLKDIKAGKEFPVTGLPVNLLAGNVSWSPNEKKIAFTHTSNKTVDLYVIDVATRKATKVNKQPLNVILGQDFTWMDDNTLLYKTTLQPASAAPAKSLTPSGPAIQQNLGKVAPSRTYQDLIKTPYDEQLFAFYSTVQLAKNVNGVETKIGKPAIYTSFSLSPDKKYMLTRVIKKPFSYLVPAFGFNSTVNITDLTGKVIKTVAELPSSELSPSGYDNVLNAPRGFDWRDDEAATIVWSEPLDSGMYKSKTDFHDVVYALSAPFTGTPKELLKTTWRFGGITWGDENLALVSERLQSKQSTRLSLYNPSTGKLETLQERNMTDAYNSPGFPVTVKNKYGRQVIKLIDNGTKLLMNNPVGSSPKGDLPFLAKFDLKTRKNEIIWRCQEGTYESITDVLDVDKLVLLTRRESQKDMPNYYIKNLVLRVADQPITSFANPYPQLDGIVKEKISYKREDGVDLTGSLYLPKGYDPKKDGPLPVLMWAYPREFNSAADAAQIRGSKDRFTLIGYGGPIFWVTQGYAVLDNAEFPIVATDSTKKPNDNFIDQLRMNAEAAINKLAAMGVGDRNRVAVGGHSYGAFMTANLLAHTKLFKAGIARSGAYNRTLTPFGFQNEDRTFWQAPELYAAMSPFYHADKIKTPLLLIHGEMDDNPGTFPIQSERLFNAVKGHGGTVRFVSLPYEAHGYRGKENLLHLLYEQNAWLDKYVKNADKNPVGGGSNKKAF</sequence>
<name>A0A3B7MXS7_9BACT</name>